<dbReference type="AlphaFoldDB" id="E6QC83"/>
<comment type="caution">
    <text evidence="2">The sequence shown here is derived from an EMBL/GenBank/DDBJ whole genome shotgun (WGS) entry which is preliminary data.</text>
</comment>
<dbReference type="EMBL" id="CABP01000085">
    <property type="protein sequence ID" value="CBI04809.1"/>
    <property type="molecule type" value="Genomic_DNA"/>
</dbReference>
<dbReference type="InterPro" id="IPR053136">
    <property type="entry name" value="UTP_pyrophosphatase-like"/>
</dbReference>
<dbReference type="PANTHER" id="PTHR30399">
    <property type="entry name" value="UNCHARACTERIZED PROTEIN YGJP"/>
    <property type="match status" value="1"/>
</dbReference>
<name>E6QC83_9ZZZZ</name>
<reference evidence="2" key="1">
    <citation type="submission" date="2009-10" db="EMBL/GenBank/DDBJ databases">
        <title>Diversity of trophic interactions inside an arsenic-rich microbial ecosystem.</title>
        <authorList>
            <person name="Bertin P.N."/>
            <person name="Heinrich-Salmeron A."/>
            <person name="Pelletier E."/>
            <person name="Goulhen-Chollet F."/>
            <person name="Arsene-Ploetze F."/>
            <person name="Gallien S."/>
            <person name="Calteau A."/>
            <person name="Vallenet D."/>
            <person name="Casiot C."/>
            <person name="Chane-Woon-Ming B."/>
            <person name="Giloteaux L."/>
            <person name="Barakat M."/>
            <person name="Bonnefoy V."/>
            <person name="Bruneel O."/>
            <person name="Chandler M."/>
            <person name="Cleiss J."/>
            <person name="Duran R."/>
            <person name="Elbaz-Poulichet F."/>
            <person name="Fonknechten N."/>
            <person name="Lauga B."/>
            <person name="Mornico D."/>
            <person name="Ortet P."/>
            <person name="Schaeffer C."/>
            <person name="Siguier P."/>
            <person name="Alexander Thil Smith A."/>
            <person name="Van Dorsselaer A."/>
            <person name="Weissenbach J."/>
            <person name="Medigue C."/>
            <person name="Le Paslier D."/>
        </authorList>
    </citation>
    <scope>NUCLEOTIDE SEQUENCE</scope>
</reference>
<accession>E6QC83</accession>
<dbReference type="CDD" id="cd07344">
    <property type="entry name" value="M48_yhfN_like"/>
    <property type="match status" value="1"/>
</dbReference>
<protein>
    <recommendedName>
        <fullName evidence="1">YgjP-like metallopeptidase domain-containing protein</fullName>
    </recommendedName>
</protein>
<sequence>MTAKTYTLQIQELSVQVVIKPVKNLHLGVYPPLGRVRVAAPLHLSEDAIRAAVLIRLPWIRKHQHHFQRQDRISPREYVSGESHYYLGRRYRLRIHPTTQAGRIELKHAHYIDLHCRADAAQTYRAGLMQDWHRKTLKARIPSLIAHYEPLLGVGVADWGVKTMKTRWGTCNIRAKRIWLGLELAQYPEACLEYVVVHEMAHLLERHHNDHFKSILDRALPHWREIKAVLKEGLPLLLLENAHAE</sequence>
<proteinExistence type="predicted"/>
<gene>
    <name evidence="2" type="ORF">CARN5_1679</name>
</gene>
<organism evidence="2">
    <name type="scientific">mine drainage metagenome</name>
    <dbReference type="NCBI Taxonomy" id="410659"/>
    <lineage>
        <taxon>unclassified sequences</taxon>
        <taxon>metagenomes</taxon>
        <taxon>ecological metagenomes</taxon>
    </lineage>
</organism>
<dbReference type="PANTHER" id="PTHR30399:SF1">
    <property type="entry name" value="UTP PYROPHOSPHATASE"/>
    <property type="match status" value="1"/>
</dbReference>
<evidence type="ECO:0000259" key="1">
    <source>
        <dbReference type="Pfam" id="PF01863"/>
    </source>
</evidence>
<dbReference type="Pfam" id="PF01863">
    <property type="entry name" value="YgjP-like"/>
    <property type="match status" value="1"/>
</dbReference>
<dbReference type="InterPro" id="IPR002725">
    <property type="entry name" value="YgjP-like_metallopeptidase"/>
</dbReference>
<dbReference type="Gene3D" id="3.30.2010.10">
    <property type="entry name" value="Metalloproteases ('zincins'), catalytic domain"/>
    <property type="match status" value="1"/>
</dbReference>
<evidence type="ECO:0000313" key="2">
    <source>
        <dbReference type="EMBL" id="CBI04809.1"/>
    </source>
</evidence>
<feature type="domain" description="YgjP-like metallopeptidase" evidence="1">
    <location>
        <begin position="29"/>
        <end position="232"/>
    </location>
</feature>